<comment type="caution">
    <text evidence="1">The sequence shown here is derived from an EMBL/GenBank/DDBJ whole genome shotgun (WGS) entry which is preliminary data.</text>
</comment>
<organism evidence="1 2">
    <name type="scientific">Paenibacillus vini</name>
    <dbReference type="NCBI Taxonomy" id="1476024"/>
    <lineage>
        <taxon>Bacteria</taxon>
        <taxon>Bacillati</taxon>
        <taxon>Bacillota</taxon>
        <taxon>Bacilli</taxon>
        <taxon>Bacillales</taxon>
        <taxon>Paenibacillaceae</taxon>
        <taxon>Paenibacillus</taxon>
    </lineage>
</organism>
<proteinExistence type="predicted"/>
<reference evidence="1 2" key="1">
    <citation type="submission" date="2021-03" db="EMBL/GenBank/DDBJ databases">
        <title>Antimicrobial resistance genes in bacteria isolated from Japanese honey, and their potential for conferring macrolide and lincosamide resistance in the American foulbrood pathogen Paenibacillus larvae.</title>
        <authorList>
            <person name="Okamoto M."/>
            <person name="Kumagai M."/>
            <person name="Kanamori H."/>
            <person name="Takamatsu D."/>
        </authorList>
    </citation>
    <scope>NUCLEOTIDE SEQUENCE [LARGE SCALE GENOMIC DNA]</scope>
    <source>
        <strain evidence="1 2">J42TS3</strain>
    </source>
</reference>
<evidence type="ECO:0008006" key="3">
    <source>
        <dbReference type="Google" id="ProtNLM"/>
    </source>
</evidence>
<accession>A0ABQ4MGZ6</accession>
<dbReference type="RefSeq" id="WP_213656282.1">
    <property type="nucleotide sequence ID" value="NZ_BOSL01000017.1"/>
</dbReference>
<evidence type="ECO:0000313" key="2">
    <source>
        <dbReference type="Proteomes" id="UP000679992"/>
    </source>
</evidence>
<dbReference type="EMBL" id="BOSL01000017">
    <property type="protein sequence ID" value="GIP55262.1"/>
    <property type="molecule type" value="Genomic_DNA"/>
</dbReference>
<keyword evidence="2" id="KW-1185">Reference proteome</keyword>
<dbReference type="InterPro" id="IPR036388">
    <property type="entry name" value="WH-like_DNA-bd_sf"/>
</dbReference>
<gene>
    <name evidence="1" type="ORF">J42TS3_42970</name>
</gene>
<name>A0ABQ4MGZ6_9BACL</name>
<dbReference type="Proteomes" id="UP000679992">
    <property type="component" value="Unassembled WGS sequence"/>
</dbReference>
<evidence type="ECO:0000313" key="1">
    <source>
        <dbReference type="EMBL" id="GIP55262.1"/>
    </source>
</evidence>
<protein>
    <recommendedName>
        <fullName evidence="3">Helix-turn-helix domain-containing protein</fullName>
    </recommendedName>
</protein>
<dbReference type="Gene3D" id="1.10.10.10">
    <property type="entry name" value="Winged helix-like DNA-binding domain superfamily/Winged helix DNA-binding domain"/>
    <property type="match status" value="1"/>
</dbReference>
<sequence length="157" mass="18155">METGIKQSGKPFEPARDYTKVPNAIFRLYTRLPDFKAEHALLYAYLCAQYNAEYGYAFPDTWDIMQALNCGERSVAGIKSVLVACGLIEVHRHPTYGNDVYIINAPITDEDEFYARFPEAAEHTEKRRVAMVQRRETGALRKRAFDERVRNRNICDR</sequence>